<comment type="caution">
    <text evidence="3">The sequence shown here is derived from an EMBL/GenBank/DDBJ whole genome shotgun (WGS) entry which is preliminary data.</text>
</comment>
<reference evidence="3 4" key="1">
    <citation type="submission" date="2024-02" db="EMBL/GenBank/DDBJ databases">
        <authorList>
            <person name="Chen Y."/>
            <person name="Shah S."/>
            <person name="Dougan E. K."/>
            <person name="Thang M."/>
            <person name="Chan C."/>
        </authorList>
    </citation>
    <scope>NUCLEOTIDE SEQUENCE [LARGE SCALE GENOMIC DNA]</scope>
</reference>
<evidence type="ECO:0000313" key="3">
    <source>
        <dbReference type="EMBL" id="CAK9067490.1"/>
    </source>
</evidence>
<proteinExistence type="predicted"/>
<dbReference type="EMBL" id="CAXAMN010022228">
    <property type="protein sequence ID" value="CAK9067490.1"/>
    <property type="molecule type" value="Genomic_DNA"/>
</dbReference>
<gene>
    <name evidence="3" type="ORF">CCMP2556_LOCUS33171</name>
</gene>
<evidence type="ECO:0000313" key="4">
    <source>
        <dbReference type="Proteomes" id="UP001642484"/>
    </source>
</evidence>
<feature type="region of interest" description="Disordered" evidence="2">
    <location>
        <begin position="440"/>
        <end position="482"/>
    </location>
</feature>
<feature type="compositionally biased region" description="Basic and acidic residues" evidence="2">
    <location>
        <begin position="464"/>
        <end position="479"/>
    </location>
</feature>
<organism evidence="3 4">
    <name type="scientific">Durusdinium trenchii</name>
    <dbReference type="NCBI Taxonomy" id="1381693"/>
    <lineage>
        <taxon>Eukaryota</taxon>
        <taxon>Sar</taxon>
        <taxon>Alveolata</taxon>
        <taxon>Dinophyceae</taxon>
        <taxon>Suessiales</taxon>
        <taxon>Symbiodiniaceae</taxon>
        <taxon>Durusdinium</taxon>
    </lineage>
</organism>
<dbReference type="Proteomes" id="UP001642484">
    <property type="component" value="Unassembled WGS sequence"/>
</dbReference>
<feature type="compositionally biased region" description="Basic and acidic residues" evidence="2">
    <location>
        <begin position="238"/>
        <end position="249"/>
    </location>
</feature>
<sequence length="598" mass="67580">MNLQREALDFLNAFDVPAQYNTAFEETHDMVMKILRANVRKICESTQENLNWLMQQQSFGDMIDIIEVSMDKNFAASLRHVWAAIKDIAVIYGTYASLVCFTIDINSIDEPMTTPDVSLMRKALNDKLAEQRASDEADVLRMIQNIPEEEDGDDALNLLLSNEIIEGEHSESDNDQEMLQAKDSDMYCIPLLESSKMPWQKWRNQGKGQQWSDWEKPSKKGKDKEEKGGKQPILYGWDGKKIEVKRDGGAKPGSSSGSSHSEAALREENRKIKEVVRNLLGSETQSEADIQALRDFAKVDPREDLKERQRLLNSERRSLNKTAKIREVIDEQEANFQSWQETYKAGLEQEEKRYQAKMAELREELKAAEKGEMEDPVPGSMDDGQESAQDLPVYVQQELADLRGQMRQFMSYAQMMEKKNAALTDQVTMLVTTLQSREQQISSDFSPQHPVRRSGNGNALWVPSKEEDATSVEKRERSRSPTRKIAKLEHKLDPVEFKLQLEKISEGSQVEVLNAVHGDPVQYATMEAVLPLIQKAMEAEAKKGLNAPHALPEVGSSALVPFGKKTKPGAAERQNVSPYGRVRTKEKDGSCVLEGLDS</sequence>
<feature type="compositionally biased region" description="Basic and acidic residues" evidence="2">
    <location>
        <begin position="213"/>
        <end position="229"/>
    </location>
</feature>
<keyword evidence="1" id="KW-0175">Coiled coil</keyword>
<feature type="compositionally biased region" description="Polar residues" evidence="2">
    <location>
        <begin position="202"/>
        <end position="212"/>
    </location>
</feature>
<name>A0ABP0NYH1_9DINO</name>
<feature type="region of interest" description="Disordered" evidence="2">
    <location>
        <begin position="559"/>
        <end position="598"/>
    </location>
</feature>
<evidence type="ECO:0000256" key="1">
    <source>
        <dbReference type="SAM" id="Coils"/>
    </source>
</evidence>
<evidence type="ECO:0000256" key="2">
    <source>
        <dbReference type="SAM" id="MobiDB-lite"/>
    </source>
</evidence>
<accession>A0ABP0NYH1</accession>
<protein>
    <submittedName>
        <fullName evidence="3">Uncharacterized protein</fullName>
    </submittedName>
</protein>
<keyword evidence="4" id="KW-1185">Reference proteome</keyword>
<feature type="coiled-coil region" evidence="1">
    <location>
        <begin position="302"/>
        <end position="371"/>
    </location>
</feature>
<feature type="region of interest" description="Disordered" evidence="2">
    <location>
        <begin position="199"/>
        <end position="266"/>
    </location>
</feature>